<dbReference type="SMART" id="SM00387">
    <property type="entry name" value="HATPase_c"/>
    <property type="match status" value="1"/>
</dbReference>
<dbReference type="PRINTS" id="PR00344">
    <property type="entry name" value="BCTRLSENSOR"/>
</dbReference>
<reference evidence="8 9" key="1">
    <citation type="journal article" date="2011" name="Front. Microbiol.">
        <title>Genomic signatures of strain selection and enhancement in Bacillus atrophaeus var. globigii, a historical biowarfare simulant.</title>
        <authorList>
            <person name="Gibbons H.S."/>
            <person name="Broomall S.M."/>
            <person name="McNew L.A."/>
            <person name="Daligault H."/>
            <person name="Chapman C."/>
            <person name="Bruce D."/>
            <person name="Karavis M."/>
            <person name="Krepps M."/>
            <person name="McGregor P.A."/>
            <person name="Hong C."/>
            <person name="Park K.H."/>
            <person name="Akmal A."/>
            <person name="Feldman A."/>
            <person name="Lin J.S."/>
            <person name="Chang W.E."/>
            <person name="Higgs B.W."/>
            <person name="Demirev P."/>
            <person name="Lindquist J."/>
            <person name="Liem A."/>
            <person name="Fochler E."/>
            <person name="Read T.D."/>
            <person name="Tapia R."/>
            <person name="Johnson S."/>
            <person name="Bishop-Lilly K.A."/>
            <person name="Detter C."/>
            <person name="Han C."/>
            <person name="Sozhamannan S."/>
            <person name="Rosenzweig C.N."/>
            <person name="Skowronski E.W."/>
        </authorList>
    </citation>
    <scope>NUCLEOTIDE SEQUENCE [LARGE SCALE GENOMIC DNA]</scope>
    <source>
        <strain evidence="8 9">AIT1</strain>
    </source>
</reference>
<dbReference type="EC" id="2.7.13.3" evidence="2"/>
<accession>A0A432X228</accession>
<dbReference type="CDD" id="cd00075">
    <property type="entry name" value="HATPase"/>
    <property type="match status" value="1"/>
</dbReference>
<evidence type="ECO:0000256" key="3">
    <source>
        <dbReference type="ARBA" id="ARBA00022679"/>
    </source>
</evidence>
<evidence type="ECO:0000313" key="8">
    <source>
        <dbReference type="EMBL" id="RUO40508.1"/>
    </source>
</evidence>
<keyword evidence="6 8" id="KW-0067">ATP-binding</keyword>
<keyword evidence="5" id="KW-0418">Kinase</keyword>
<evidence type="ECO:0000256" key="5">
    <source>
        <dbReference type="ARBA" id="ARBA00022777"/>
    </source>
</evidence>
<dbReference type="SUPFAM" id="SSF55874">
    <property type="entry name" value="ATPase domain of HSP90 chaperone/DNA topoisomerase II/histidine kinase"/>
    <property type="match status" value="1"/>
</dbReference>
<dbReference type="Proteomes" id="UP000286976">
    <property type="component" value="Unassembled WGS sequence"/>
</dbReference>
<dbReference type="AlphaFoldDB" id="A0A432X228"/>
<feature type="domain" description="Histidine kinase" evidence="7">
    <location>
        <begin position="20"/>
        <end position="234"/>
    </location>
</feature>
<organism evidence="8 9">
    <name type="scientific">Aliidiomarina taiwanensis</name>
    <dbReference type="NCBI Taxonomy" id="946228"/>
    <lineage>
        <taxon>Bacteria</taxon>
        <taxon>Pseudomonadati</taxon>
        <taxon>Pseudomonadota</taxon>
        <taxon>Gammaproteobacteria</taxon>
        <taxon>Alteromonadales</taxon>
        <taxon>Idiomarinaceae</taxon>
        <taxon>Aliidiomarina</taxon>
    </lineage>
</organism>
<keyword evidence="9" id="KW-1185">Reference proteome</keyword>
<evidence type="ECO:0000256" key="1">
    <source>
        <dbReference type="ARBA" id="ARBA00000085"/>
    </source>
</evidence>
<dbReference type="InterPro" id="IPR050980">
    <property type="entry name" value="2C_sensor_his_kinase"/>
</dbReference>
<dbReference type="InterPro" id="IPR036890">
    <property type="entry name" value="HATPase_C_sf"/>
</dbReference>
<dbReference type="OrthoDB" id="9122109at2"/>
<dbReference type="InterPro" id="IPR005467">
    <property type="entry name" value="His_kinase_dom"/>
</dbReference>
<evidence type="ECO:0000259" key="7">
    <source>
        <dbReference type="PROSITE" id="PS50109"/>
    </source>
</evidence>
<dbReference type="EMBL" id="PIPQ01000003">
    <property type="protein sequence ID" value="RUO40508.1"/>
    <property type="molecule type" value="Genomic_DNA"/>
</dbReference>
<evidence type="ECO:0000256" key="4">
    <source>
        <dbReference type="ARBA" id="ARBA00022741"/>
    </source>
</evidence>
<dbReference type="PANTHER" id="PTHR44936">
    <property type="entry name" value="SENSOR PROTEIN CREC"/>
    <property type="match status" value="1"/>
</dbReference>
<comment type="caution">
    <text evidence="8">The sequence shown here is derived from an EMBL/GenBank/DDBJ whole genome shotgun (WGS) entry which is preliminary data.</text>
</comment>
<dbReference type="Gene3D" id="3.30.565.10">
    <property type="entry name" value="Histidine kinase-like ATPase, C-terminal domain"/>
    <property type="match status" value="1"/>
</dbReference>
<keyword evidence="4" id="KW-0547">Nucleotide-binding</keyword>
<evidence type="ECO:0000256" key="2">
    <source>
        <dbReference type="ARBA" id="ARBA00012438"/>
    </source>
</evidence>
<dbReference type="GO" id="GO:0005524">
    <property type="term" value="F:ATP binding"/>
    <property type="evidence" value="ECO:0007669"/>
    <property type="project" value="UniProtKB-KW"/>
</dbReference>
<dbReference type="GO" id="GO:0004673">
    <property type="term" value="F:protein histidine kinase activity"/>
    <property type="evidence" value="ECO:0007669"/>
    <property type="project" value="UniProtKB-EC"/>
</dbReference>
<dbReference type="RefSeq" id="WP_126757384.1">
    <property type="nucleotide sequence ID" value="NZ_PIPQ01000003.1"/>
</dbReference>
<evidence type="ECO:0000256" key="6">
    <source>
        <dbReference type="ARBA" id="ARBA00022840"/>
    </source>
</evidence>
<comment type="catalytic activity">
    <reaction evidence="1">
        <text>ATP + protein L-histidine = ADP + protein N-phospho-L-histidine.</text>
        <dbReference type="EC" id="2.7.13.3"/>
    </reaction>
</comment>
<name>A0A432X228_9GAMM</name>
<dbReference type="Pfam" id="PF02518">
    <property type="entry name" value="HATPase_c"/>
    <property type="match status" value="1"/>
</dbReference>
<dbReference type="InterPro" id="IPR003594">
    <property type="entry name" value="HATPase_dom"/>
</dbReference>
<dbReference type="InterPro" id="IPR004358">
    <property type="entry name" value="Sig_transdc_His_kin-like_C"/>
</dbReference>
<protein>
    <recommendedName>
        <fullName evidence="2">histidine kinase</fullName>
        <ecNumber evidence="2">2.7.13.3</ecNumber>
    </recommendedName>
</protein>
<dbReference type="PANTHER" id="PTHR44936:SF10">
    <property type="entry name" value="SENSOR PROTEIN RSTB"/>
    <property type="match status" value="1"/>
</dbReference>
<dbReference type="PROSITE" id="PS50109">
    <property type="entry name" value="HIS_KIN"/>
    <property type="match status" value="1"/>
</dbReference>
<gene>
    <name evidence="8" type="ORF">CWE15_07055</name>
</gene>
<sequence length="234" mass="26278">MPASTNNNESPIDFATVLAASVHDMKNGLFLLLQSIEQVAAEVESAQPRSRLADIHYETQRLNTGLMQLLSLYRQSHDHLPLNMQEVFLDDIADELVANNQFYARHHHVELRVDLVNEGSWYFDQHLVLVLLNDVVINALRYAKQQVQVKLGVDTVLNRFYVEVHDDGEGYPQSMIDSMGIEPGNMVLSAGRTGLGLYFSHLIAQAHQQNNKQGSIWLSNDSPLGGSKFTLQLP</sequence>
<keyword evidence="3" id="KW-0808">Transferase</keyword>
<evidence type="ECO:0000313" key="9">
    <source>
        <dbReference type="Proteomes" id="UP000286976"/>
    </source>
</evidence>
<proteinExistence type="predicted"/>